<dbReference type="EMBL" id="VOOS01000006">
    <property type="protein sequence ID" value="TXB63928.1"/>
    <property type="molecule type" value="Genomic_DNA"/>
</dbReference>
<comment type="caution">
    <text evidence="4">The sequence shown here is derived from an EMBL/GenBank/DDBJ whole genome shotgun (WGS) entry which is preliminary data.</text>
</comment>
<dbReference type="SUPFAM" id="SSF48498">
    <property type="entry name" value="Tetracyclin repressor-like, C-terminal domain"/>
    <property type="match status" value="1"/>
</dbReference>
<sequence>MDKHHHVIAEITKLFMKLGIKSLTMEDIARHVGISKKTLYLFVSDKNDLVKKGISLMIEHEKQTLSSAREESVNAIDELIGVTKCVSSEIGEIHPSVIFDLQKYHPEAWKLLENHKKAFIHSMMLDNLKRGIKEGYYRENINPEIIANIYIGMVDNILNPENPINKTLSIDKMHTEIIRYHIRGIANDKGLTYLKEALKNVENSKFDFN</sequence>
<dbReference type="Gene3D" id="1.10.357.10">
    <property type="entry name" value="Tetracycline Repressor, domain 2"/>
    <property type="match status" value="1"/>
</dbReference>
<evidence type="ECO:0000256" key="1">
    <source>
        <dbReference type="ARBA" id="ARBA00023125"/>
    </source>
</evidence>
<accession>A0A5C6RNE0</accession>
<dbReference type="Gene3D" id="1.10.10.60">
    <property type="entry name" value="Homeodomain-like"/>
    <property type="match status" value="1"/>
</dbReference>
<protein>
    <submittedName>
        <fullName evidence="4">TetR/AcrR family transcriptional regulator</fullName>
    </submittedName>
</protein>
<gene>
    <name evidence="4" type="ORF">FRY74_11785</name>
</gene>
<feature type="DNA-binding region" description="H-T-H motif" evidence="2">
    <location>
        <begin position="24"/>
        <end position="43"/>
    </location>
</feature>
<evidence type="ECO:0000256" key="2">
    <source>
        <dbReference type="PROSITE-ProRule" id="PRU00335"/>
    </source>
</evidence>
<feature type="domain" description="HTH tetR-type" evidence="3">
    <location>
        <begin position="1"/>
        <end position="61"/>
    </location>
</feature>
<evidence type="ECO:0000313" key="5">
    <source>
        <dbReference type="Proteomes" id="UP000321721"/>
    </source>
</evidence>
<dbReference type="InterPro" id="IPR009057">
    <property type="entry name" value="Homeodomain-like_sf"/>
</dbReference>
<dbReference type="InterPro" id="IPR001647">
    <property type="entry name" value="HTH_TetR"/>
</dbReference>
<dbReference type="PROSITE" id="PS50977">
    <property type="entry name" value="HTH_TETR_2"/>
    <property type="match status" value="1"/>
</dbReference>
<dbReference type="AlphaFoldDB" id="A0A5C6RNE0"/>
<organism evidence="4 5">
    <name type="scientific">Vicingus serpentipes</name>
    <dbReference type="NCBI Taxonomy" id="1926625"/>
    <lineage>
        <taxon>Bacteria</taxon>
        <taxon>Pseudomonadati</taxon>
        <taxon>Bacteroidota</taxon>
        <taxon>Flavobacteriia</taxon>
        <taxon>Flavobacteriales</taxon>
        <taxon>Vicingaceae</taxon>
        <taxon>Vicingus</taxon>
    </lineage>
</organism>
<evidence type="ECO:0000313" key="4">
    <source>
        <dbReference type="EMBL" id="TXB63928.1"/>
    </source>
</evidence>
<dbReference type="Pfam" id="PF00440">
    <property type="entry name" value="TetR_N"/>
    <property type="match status" value="1"/>
</dbReference>
<keyword evidence="5" id="KW-1185">Reference proteome</keyword>
<reference evidence="4 5" key="1">
    <citation type="submission" date="2019-08" db="EMBL/GenBank/DDBJ databases">
        <title>Genome of Vicingus serpentipes NCIMB 15042.</title>
        <authorList>
            <person name="Bowman J.P."/>
        </authorList>
    </citation>
    <scope>NUCLEOTIDE SEQUENCE [LARGE SCALE GENOMIC DNA]</scope>
    <source>
        <strain evidence="4 5">NCIMB 15042</strain>
    </source>
</reference>
<name>A0A5C6RNE0_9FLAO</name>
<dbReference type="GO" id="GO:0003677">
    <property type="term" value="F:DNA binding"/>
    <property type="evidence" value="ECO:0007669"/>
    <property type="project" value="UniProtKB-UniRule"/>
</dbReference>
<evidence type="ECO:0000259" key="3">
    <source>
        <dbReference type="PROSITE" id="PS50977"/>
    </source>
</evidence>
<dbReference type="OrthoDB" id="881297at2"/>
<dbReference type="InterPro" id="IPR036271">
    <property type="entry name" value="Tet_transcr_reg_TetR-rel_C_sf"/>
</dbReference>
<proteinExistence type="predicted"/>
<dbReference type="SUPFAM" id="SSF46689">
    <property type="entry name" value="Homeodomain-like"/>
    <property type="match status" value="1"/>
</dbReference>
<dbReference type="Proteomes" id="UP000321721">
    <property type="component" value="Unassembled WGS sequence"/>
</dbReference>
<keyword evidence="1 2" id="KW-0238">DNA-binding</keyword>
<dbReference type="RefSeq" id="WP_147101857.1">
    <property type="nucleotide sequence ID" value="NZ_VOOS01000006.1"/>
</dbReference>